<feature type="chain" id="PRO_5036451692" evidence="1">
    <location>
        <begin position="19"/>
        <end position="164"/>
    </location>
</feature>
<dbReference type="AlphaFoldDB" id="A0A8W8NT91"/>
<evidence type="ECO:0000313" key="3">
    <source>
        <dbReference type="Proteomes" id="UP000005408"/>
    </source>
</evidence>
<keyword evidence="3" id="KW-1185">Reference proteome</keyword>
<dbReference type="Proteomes" id="UP000005408">
    <property type="component" value="Unassembled WGS sequence"/>
</dbReference>
<protein>
    <submittedName>
        <fullName evidence="2">Uncharacterized protein</fullName>
    </submittedName>
</protein>
<feature type="signal peptide" evidence="1">
    <location>
        <begin position="1"/>
        <end position="18"/>
    </location>
</feature>
<dbReference type="EnsemblMetazoa" id="G9350.1">
    <property type="protein sequence ID" value="G9350.1:cds"/>
    <property type="gene ID" value="G9350"/>
</dbReference>
<organism evidence="2 3">
    <name type="scientific">Magallana gigas</name>
    <name type="common">Pacific oyster</name>
    <name type="synonym">Crassostrea gigas</name>
    <dbReference type="NCBI Taxonomy" id="29159"/>
    <lineage>
        <taxon>Eukaryota</taxon>
        <taxon>Metazoa</taxon>
        <taxon>Spiralia</taxon>
        <taxon>Lophotrochozoa</taxon>
        <taxon>Mollusca</taxon>
        <taxon>Bivalvia</taxon>
        <taxon>Autobranchia</taxon>
        <taxon>Pteriomorphia</taxon>
        <taxon>Ostreida</taxon>
        <taxon>Ostreoidea</taxon>
        <taxon>Ostreidae</taxon>
        <taxon>Magallana</taxon>
    </lineage>
</organism>
<keyword evidence="1" id="KW-0732">Signal</keyword>
<evidence type="ECO:0000256" key="1">
    <source>
        <dbReference type="SAM" id="SignalP"/>
    </source>
</evidence>
<proteinExistence type="predicted"/>
<name>A0A8W8NT91_MAGGI</name>
<accession>A0A8W8NT91</accession>
<sequence length="164" mass="18638">MNKIHLIYLLLLIQISEGILRYCQEAVNSAESVSSCPTSNKEWENAARKKNCSKIASQQNCSTVEKFQYHCVINGYRNETLEVCAPSRMIFGHCVEFNRLGGVIQDQYSSPCNDTFPKCDKYYSSSNAYKYPDCYQLVSLSGIIYSTTTMKYNKTSTTDELHST</sequence>
<evidence type="ECO:0000313" key="2">
    <source>
        <dbReference type="EnsemblMetazoa" id="G9350.1:cds"/>
    </source>
</evidence>
<reference evidence="2" key="1">
    <citation type="submission" date="2022-08" db="UniProtKB">
        <authorList>
            <consortium name="EnsemblMetazoa"/>
        </authorList>
    </citation>
    <scope>IDENTIFICATION</scope>
    <source>
        <strain evidence="2">05x7-T-G4-1.051#20</strain>
    </source>
</reference>